<evidence type="ECO:0000256" key="6">
    <source>
        <dbReference type="NCBIfam" id="TIGR03319"/>
    </source>
</evidence>
<dbReference type="PROSITE" id="PS50084">
    <property type="entry name" value="KH_TYPE_1"/>
    <property type="match status" value="1"/>
</dbReference>
<evidence type="ECO:0000256" key="5">
    <source>
        <dbReference type="HAMAP-Rule" id="MF_00335"/>
    </source>
</evidence>
<dbReference type="GO" id="GO:0003723">
    <property type="term" value="F:RNA binding"/>
    <property type="evidence" value="ECO:0007669"/>
    <property type="project" value="UniProtKB-UniRule"/>
</dbReference>
<dbReference type="CDD" id="cd22431">
    <property type="entry name" value="KH-I_RNaseY"/>
    <property type="match status" value="1"/>
</dbReference>
<name>A0A928Y6I1_UNCKA</name>
<dbReference type="InterPro" id="IPR006674">
    <property type="entry name" value="HD_domain"/>
</dbReference>
<dbReference type="NCBIfam" id="TIGR00277">
    <property type="entry name" value="HDIG"/>
    <property type="match status" value="1"/>
</dbReference>
<dbReference type="InterPro" id="IPR006675">
    <property type="entry name" value="HDIG_dom"/>
</dbReference>
<dbReference type="Proteomes" id="UP000710385">
    <property type="component" value="Unassembled WGS sequence"/>
</dbReference>
<keyword evidence="1 5" id="KW-0540">Nuclease</keyword>
<comment type="similarity">
    <text evidence="5">Belongs to the RNase Y family.</text>
</comment>
<dbReference type="SUPFAM" id="SSF109604">
    <property type="entry name" value="HD-domain/PDEase-like"/>
    <property type="match status" value="1"/>
</dbReference>
<dbReference type="NCBIfam" id="TIGR03319">
    <property type="entry name" value="RNase_Y"/>
    <property type="match status" value="1"/>
</dbReference>
<dbReference type="PANTHER" id="PTHR12826">
    <property type="entry name" value="RIBONUCLEASE Y"/>
    <property type="match status" value="1"/>
</dbReference>
<dbReference type="GO" id="GO:0006402">
    <property type="term" value="P:mRNA catabolic process"/>
    <property type="evidence" value="ECO:0007669"/>
    <property type="project" value="UniProtKB-UniRule"/>
</dbReference>
<accession>A0A928Y6I1</accession>
<dbReference type="SMART" id="SM00471">
    <property type="entry name" value="HDc"/>
    <property type="match status" value="1"/>
</dbReference>
<dbReference type="GO" id="GO:0016787">
    <property type="term" value="F:hydrolase activity"/>
    <property type="evidence" value="ECO:0007669"/>
    <property type="project" value="UniProtKB-KW"/>
</dbReference>
<reference evidence="9" key="1">
    <citation type="submission" date="2020-05" db="EMBL/GenBank/DDBJ databases">
        <title>High-Quality Genomes of Partial-Nitritation/Anammox System by Hierarchical Clustering Based Hybrid Assembly.</title>
        <authorList>
            <person name="Liu L."/>
            <person name="Wang Y."/>
            <person name="Che Y."/>
            <person name="Chen Y."/>
            <person name="Xia Y."/>
            <person name="Luo R."/>
            <person name="Cheng S.H."/>
            <person name="Zheng C."/>
            <person name="Zhang T."/>
        </authorList>
    </citation>
    <scope>NUCLEOTIDE SEQUENCE</scope>
    <source>
        <strain evidence="9">H1_PAT1</strain>
    </source>
</reference>
<dbReference type="InterPro" id="IPR004088">
    <property type="entry name" value="KH_dom_type_1"/>
</dbReference>
<dbReference type="InterPro" id="IPR036612">
    <property type="entry name" value="KH_dom_type_1_sf"/>
</dbReference>
<comment type="caution">
    <text evidence="9">The sequence shown here is derived from an EMBL/GenBank/DDBJ whole genome shotgun (WGS) entry which is preliminary data.</text>
</comment>
<evidence type="ECO:0000256" key="7">
    <source>
        <dbReference type="SAM" id="Coils"/>
    </source>
</evidence>
<evidence type="ECO:0000259" key="8">
    <source>
        <dbReference type="PROSITE" id="PS51831"/>
    </source>
</evidence>
<dbReference type="PROSITE" id="PS51831">
    <property type="entry name" value="HD"/>
    <property type="match status" value="1"/>
</dbReference>
<evidence type="ECO:0000256" key="1">
    <source>
        <dbReference type="ARBA" id="ARBA00022722"/>
    </source>
</evidence>
<dbReference type="SUPFAM" id="SSF54791">
    <property type="entry name" value="Eukaryotic type KH-domain (KH-domain type I)"/>
    <property type="match status" value="1"/>
</dbReference>
<dbReference type="GO" id="GO:0005886">
    <property type="term" value="C:plasma membrane"/>
    <property type="evidence" value="ECO:0007669"/>
    <property type="project" value="UniProtKB-UniRule"/>
</dbReference>
<dbReference type="CDD" id="cd00077">
    <property type="entry name" value="HDc"/>
    <property type="match status" value="1"/>
</dbReference>
<dbReference type="Gene3D" id="3.30.1370.10">
    <property type="entry name" value="K Homology domain, type 1"/>
    <property type="match status" value="1"/>
</dbReference>
<dbReference type="Pfam" id="PF12072">
    <property type="entry name" value="RNase_Y_N"/>
    <property type="match status" value="1"/>
</dbReference>
<dbReference type="EMBL" id="JABTTY010000001">
    <property type="protein sequence ID" value="MBE7525144.1"/>
    <property type="molecule type" value="Genomic_DNA"/>
</dbReference>
<gene>
    <name evidence="5 9" type="primary">rny</name>
    <name evidence="9" type="ORF">HS096_01995</name>
</gene>
<keyword evidence="4 5" id="KW-0694">RNA-binding</keyword>
<dbReference type="GO" id="GO:0004521">
    <property type="term" value="F:RNA endonuclease activity"/>
    <property type="evidence" value="ECO:0007669"/>
    <property type="project" value="UniProtKB-UniRule"/>
</dbReference>
<keyword evidence="2 5" id="KW-0255">Endonuclease</keyword>
<feature type="coiled-coil region" evidence="7">
    <location>
        <begin position="30"/>
        <end position="139"/>
    </location>
</feature>
<evidence type="ECO:0000256" key="3">
    <source>
        <dbReference type="ARBA" id="ARBA00022801"/>
    </source>
</evidence>
<dbReference type="Pfam" id="PF00013">
    <property type="entry name" value="KH_1"/>
    <property type="match status" value="1"/>
</dbReference>
<comment type="function">
    <text evidence="5">Endoribonuclease that initiates mRNA decay.</text>
</comment>
<dbReference type="InterPro" id="IPR022711">
    <property type="entry name" value="RNase_Y_N"/>
</dbReference>
<keyword evidence="3 5" id="KW-0378">Hydrolase</keyword>
<dbReference type="InterPro" id="IPR017705">
    <property type="entry name" value="Ribonuclease_Y"/>
</dbReference>
<protein>
    <recommendedName>
        <fullName evidence="5 6">Ribonuclease Y</fullName>
        <shortName evidence="5">RNase Y</shortName>
        <ecNumber evidence="5 6">3.1.-.-</ecNumber>
    </recommendedName>
</protein>
<feature type="domain" description="HD" evidence="8">
    <location>
        <begin position="324"/>
        <end position="416"/>
    </location>
</feature>
<evidence type="ECO:0000256" key="2">
    <source>
        <dbReference type="ARBA" id="ARBA00022759"/>
    </source>
</evidence>
<evidence type="ECO:0000256" key="4">
    <source>
        <dbReference type="ARBA" id="ARBA00022884"/>
    </source>
</evidence>
<dbReference type="EC" id="3.1.-.-" evidence="5 6"/>
<sequence length="507" mass="57266">MSYVFLAIAGGAIGLAIGWLVRDNKGKSDINSAEAKAEKIIKEAESKEQDVLLRAKDKAVKILEEARLEEKKALEEMKRQRDELFERENTFSQKLIEIDEQKTRVEESRKKAEEELQRLEELKLEETKKLEEVAGLTEAEAMERILKLVEDRNRDAVLSRMRKLDEQSQEEIDRKAKNILAVAVQRQAASHVQETTTSHLELPSDEMKGRIIGREGRNIKAIENLTGCELVVDETPGMITISGFSPIRRQVAKRALEKLIEDGRIHPGRIEEAVMEAKRELALDMKKAGEDALYEMGISVADVDPKLVQILGRMKYRTSFGQNALLHSLEVAKLSVAIGEQLGADMHVCRVGGLFHDIGKAVDHDLQGGHPELGYQILKKFGYPEEIYYQSIGHHEDKPKTLEAVIIKAADAISGARPGARKDSFELYVKRLEQLEETVQSFPGIEKVYAIQAGREVRVFVNPSEVDDLEAEKLARDIASKLEQELKYPGEIRVTLIREKRVTEFAR</sequence>
<dbReference type="Pfam" id="PF01966">
    <property type="entry name" value="HD"/>
    <property type="match status" value="1"/>
</dbReference>
<dbReference type="PANTHER" id="PTHR12826:SF15">
    <property type="entry name" value="RIBONUCLEASE Y"/>
    <property type="match status" value="1"/>
</dbReference>
<dbReference type="InterPro" id="IPR004087">
    <property type="entry name" value="KH_dom"/>
</dbReference>
<dbReference type="SMART" id="SM00322">
    <property type="entry name" value="KH"/>
    <property type="match status" value="1"/>
</dbReference>
<dbReference type="AlphaFoldDB" id="A0A928Y6I1"/>
<organism evidence="9 10">
    <name type="scientific">candidate division WWE3 bacterium</name>
    <dbReference type="NCBI Taxonomy" id="2053526"/>
    <lineage>
        <taxon>Bacteria</taxon>
        <taxon>Katanobacteria</taxon>
    </lineage>
</organism>
<dbReference type="InterPro" id="IPR003607">
    <property type="entry name" value="HD/PDEase_dom"/>
</dbReference>
<evidence type="ECO:0000313" key="9">
    <source>
        <dbReference type="EMBL" id="MBE7525144.1"/>
    </source>
</evidence>
<proteinExistence type="inferred from homology"/>
<dbReference type="HAMAP" id="MF_00335">
    <property type="entry name" value="RNase_Y"/>
    <property type="match status" value="1"/>
</dbReference>
<keyword evidence="7" id="KW-0175">Coiled coil</keyword>
<dbReference type="Gene3D" id="1.10.3210.10">
    <property type="entry name" value="Hypothetical protein af1432"/>
    <property type="match status" value="1"/>
</dbReference>
<evidence type="ECO:0000313" key="10">
    <source>
        <dbReference type="Proteomes" id="UP000710385"/>
    </source>
</evidence>